<reference evidence="5 6" key="1">
    <citation type="submission" date="2014-06" db="EMBL/GenBank/DDBJ databases">
        <title>Whole Genome Sequences of Three Symbiotic Endozoicomonas Bacteria.</title>
        <authorList>
            <person name="Neave M.J."/>
            <person name="Apprill A."/>
            <person name="Voolstra C.R."/>
        </authorList>
    </citation>
    <scope>NUCLEOTIDE SEQUENCE [LARGE SCALE GENOMIC DNA]</scope>
    <source>
        <strain evidence="5 6">DSM 22380</strain>
    </source>
</reference>
<accession>A0A081KGP6</accession>
<evidence type="ECO:0000313" key="5">
    <source>
        <dbReference type="EMBL" id="KEI73322.1"/>
    </source>
</evidence>
<dbReference type="AlphaFoldDB" id="A0A081KGP6"/>
<evidence type="ECO:0000256" key="3">
    <source>
        <dbReference type="ARBA" id="ARBA00022729"/>
    </source>
</evidence>
<evidence type="ECO:0000256" key="2">
    <source>
        <dbReference type="ARBA" id="ARBA00022448"/>
    </source>
</evidence>
<dbReference type="PANTHER" id="PTHR34596:SF2">
    <property type="entry name" value="CHITOPORIN"/>
    <property type="match status" value="1"/>
</dbReference>
<dbReference type="PROSITE" id="PS51257">
    <property type="entry name" value="PROKAR_LIPOPROTEIN"/>
    <property type="match status" value="1"/>
</dbReference>
<dbReference type="GO" id="GO:0016020">
    <property type="term" value="C:membrane"/>
    <property type="evidence" value="ECO:0007669"/>
    <property type="project" value="InterPro"/>
</dbReference>
<organism evidence="5 6">
    <name type="scientific">Endozoicomonas elysicola</name>
    <dbReference type="NCBI Taxonomy" id="305900"/>
    <lineage>
        <taxon>Bacteria</taxon>
        <taxon>Pseudomonadati</taxon>
        <taxon>Pseudomonadota</taxon>
        <taxon>Gammaproteobacteria</taxon>
        <taxon>Oceanospirillales</taxon>
        <taxon>Endozoicomonadaceae</taxon>
        <taxon>Endozoicomonas</taxon>
    </lineage>
</organism>
<dbReference type="InterPro" id="IPR005318">
    <property type="entry name" value="OM_porin_bac"/>
</dbReference>
<keyword evidence="2" id="KW-0813">Transport</keyword>
<dbReference type="InterPro" id="IPR023614">
    <property type="entry name" value="Porin_dom_sf"/>
</dbReference>
<feature type="chain" id="PRO_5001758870" description="Porin" evidence="4">
    <location>
        <begin position="24"/>
        <end position="486"/>
    </location>
</feature>
<feature type="signal peptide" evidence="4">
    <location>
        <begin position="1"/>
        <end position="23"/>
    </location>
</feature>
<dbReference type="Gene3D" id="2.40.160.10">
    <property type="entry name" value="Porin"/>
    <property type="match status" value="1"/>
</dbReference>
<sequence length="486" mass="54797">MRKAVTGFGVLLIGGTLSCQALAADWEQMGDEFFSGASSDVFLGMNSKFREKFYTKDGNGDTLEDYENNGEAQLTMGVNFISGYIGDTFGLDLSALSRSELYSETATGYSLYNYGMKILKQTDCYYTTGNSPQYRCDGFSGASGITQINFKMKAGEGDERLNFNTGLGFYNGGLISSSDEDDVIPTSYTGFELDGRWGNTRLDYVFVNGVMSNDDSGVQDVMAMPNYASHINYSSPEAIEKRKIDFVHSIGLTQKIGGLNLTLAAADAQEYLRRYHARTDYTLKFNKRDNLMFRAQYYRNHQYGSVWEWEKTEGYPAKLENQPDQTELMNYTVAWTLSPWTIAFHHTRIGDGGFSYGFGNVKGILKNDTAGNYGSMRRPNGQVWAVENTLDFRYSRNKWLKGLKLTYGYHYGTYFSDNSRDGETDIIGDTSEDEHAFTASYLFRHGTLKGLSFNLKQAFYNDKGHKYNEGKINDTKFDIAYSFPLK</sequence>
<evidence type="ECO:0000256" key="4">
    <source>
        <dbReference type="SAM" id="SignalP"/>
    </source>
</evidence>
<dbReference type="RefSeq" id="WP_020581858.1">
    <property type="nucleotide sequence ID" value="NZ_JOJP01000001.1"/>
</dbReference>
<evidence type="ECO:0000313" key="6">
    <source>
        <dbReference type="Proteomes" id="UP000027997"/>
    </source>
</evidence>
<dbReference type="PANTHER" id="PTHR34596">
    <property type="entry name" value="CHITOPORIN"/>
    <property type="match status" value="1"/>
</dbReference>
<proteinExistence type="inferred from homology"/>
<evidence type="ECO:0008006" key="7">
    <source>
        <dbReference type="Google" id="ProtNLM"/>
    </source>
</evidence>
<comment type="caution">
    <text evidence="5">The sequence shown here is derived from an EMBL/GenBank/DDBJ whole genome shotgun (WGS) entry which is preliminary data.</text>
</comment>
<keyword evidence="3 4" id="KW-0732">Signal</keyword>
<dbReference type="Pfam" id="PF03573">
    <property type="entry name" value="OprD"/>
    <property type="match status" value="1"/>
</dbReference>
<dbReference type="EMBL" id="JOJP01000001">
    <property type="protein sequence ID" value="KEI73322.1"/>
    <property type="molecule type" value="Genomic_DNA"/>
</dbReference>
<keyword evidence="6" id="KW-1185">Reference proteome</keyword>
<evidence type="ECO:0000256" key="1">
    <source>
        <dbReference type="ARBA" id="ARBA00009075"/>
    </source>
</evidence>
<name>A0A081KGP6_9GAMM</name>
<gene>
    <name evidence="5" type="ORF">GV64_23695</name>
</gene>
<protein>
    <recommendedName>
        <fullName evidence="7">Porin</fullName>
    </recommendedName>
</protein>
<dbReference type="Proteomes" id="UP000027997">
    <property type="component" value="Unassembled WGS sequence"/>
</dbReference>
<dbReference type="GO" id="GO:0015288">
    <property type="term" value="F:porin activity"/>
    <property type="evidence" value="ECO:0007669"/>
    <property type="project" value="TreeGrafter"/>
</dbReference>
<comment type="similarity">
    <text evidence="1">Belongs to the outer membrane porin (Opr) (TC 1.B.25) family.</text>
</comment>